<evidence type="ECO:0000313" key="5">
    <source>
        <dbReference type="WBParaSite" id="BXY_1264800.1"/>
    </source>
</evidence>
<reference evidence="5" key="1">
    <citation type="submission" date="2016-11" db="UniProtKB">
        <authorList>
            <consortium name="WormBaseParasite"/>
        </authorList>
    </citation>
    <scope>IDENTIFICATION</scope>
</reference>
<dbReference type="WBParaSite" id="BXY_1264800.1">
    <property type="protein sequence ID" value="BXY_1264800.1"/>
    <property type="gene ID" value="BXY_1264800"/>
</dbReference>
<dbReference type="EMBL" id="CAJFCV020000006">
    <property type="protein sequence ID" value="CAG9128318.1"/>
    <property type="molecule type" value="Genomic_DNA"/>
</dbReference>
<gene>
    <name evidence="2" type="ORF">BXYJ_LOCUS13447</name>
</gene>
<keyword evidence="1" id="KW-1133">Transmembrane helix</keyword>
<dbReference type="Proteomes" id="UP000659654">
    <property type="component" value="Unassembled WGS sequence"/>
</dbReference>
<keyword evidence="4" id="KW-1185">Reference proteome</keyword>
<evidence type="ECO:0000313" key="2">
    <source>
        <dbReference type="EMBL" id="CAD5233356.1"/>
    </source>
</evidence>
<evidence type="ECO:0000313" key="4">
    <source>
        <dbReference type="Proteomes" id="UP000659654"/>
    </source>
</evidence>
<feature type="transmembrane region" description="Helical" evidence="1">
    <location>
        <begin position="108"/>
        <end position="128"/>
    </location>
</feature>
<feature type="transmembrane region" description="Helical" evidence="1">
    <location>
        <begin position="7"/>
        <end position="25"/>
    </location>
</feature>
<keyword evidence="1" id="KW-0812">Transmembrane</keyword>
<organism evidence="3 5">
    <name type="scientific">Bursaphelenchus xylophilus</name>
    <name type="common">Pinewood nematode worm</name>
    <name type="synonym">Aphelenchoides xylophilus</name>
    <dbReference type="NCBI Taxonomy" id="6326"/>
    <lineage>
        <taxon>Eukaryota</taxon>
        <taxon>Metazoa</taxon>
        <taxon>Ecdysozoa</taxon>
        <taxon>Nematoda</taxon>
        <taxon>Chromadorea</taxon>
        <taxon>Rhabditida</taxon>
        <taxon>Tylenchina</taxon>
        <taxon>Tylenchomorpha</taxon>
        <taxon>Aphelenchoidea</taxon>
        <taxon>Aphelenchoididae</taxon>
        <taxon>Bursaphelenchus</taxon>
    </lineage>
</organism>
<reference evidence="2" key="2">
    <citation type="submission" date="2020-09" db="EMBL/GenBank/DDBJ databases">
        <authorList>
            <person name="Kikuchi T."/>
        </authorList>
    </citation>
    <scope>NUCLEOTIDE SEQUENCE</scope>
    <source>
        <strain evidence="2">Ka4C1</strain>
    </source>
</reference>
<keyword evidence="1" id="KW-0472">Membrane</keyword>
<dbReference type="Proteomes" id="UP000095284">
    <property type="component" value="Unplaced"/>
</dbReference>
<dbReference type="AlphaFoldDB" id="A0A1I7SHY0"/>
<proteinExistence type="predicted"/>
<sequence length="139" mass="16084">MGFLQRIAITYAFLLIQIGLLVYYLDDGLRSEPLMVFTVAWLFDSLVIFTLLVRCMRRYNVCGLHEGIDELRENETGLKSTIYDCSAFIAKLVFEILLYIQLKSKEHSILTILIPFWTFLVLAIGRLLQHVVKQHSKVS</sequence>
<accession>A0A1I7SHY0</accession>
<dbReference type="OrthoDB" id="10258440at2759"/>
<protein>
    <submittedName>
        <fullName evidence="2">(pine wood nematode) hypothetical protein</fullName>
    </submittedName>
</protein>
<evidence type="ECO:0000313" key="3">
    <source>
        <dbReference type="Proteomes" id="UP000095284"/>
    </source>
</evidence>
<dbReference type="Proteomes" id="UP000582659">
    <property type="component" value="Unassembled WGS sequence"/>
</dbReference>
<name>A0A1I7SHY0_BURXY</name>
<dbReference type="EMBL" id="CAJFDI010000006">
    <property type="protein sequence ID" value="CAD5233356.1"/>
    <property type="molecule type" value="Genomic_DNA"/>
</dbReference>
<feature type="transmembrane region" description="Helical" evidence="1">
    <location>
        <begin position="31"/>
        <end position="53"/>
    </location>
</feature>
<evidence type="ECO:0000256" key="1">
    <source>
        <dbReference type="SAM" id="Phobius"/>
    </source>
</evidence>